<comment type="caution">
    <text evidence="2">The sequence shown here is derived from an EMBL/GenBank/DDBJ whole genome shotgun (WGS) entry which is preliminary data.</text>
</comment>
<sequence length="281" mass="32475">MATTQVSQCRRASSISEADIKSSADEYISPDILHIFREDRPEAPASPLAAMPNNSVPSEEILSQFPQFQRLPLEIRYLIWEAAVPEPTVTPRTWNNAKFRYNLQRSVPAVLQACAESRGLLVAQPGSARTGRIAPKYELVRMRGREDEGVYMDFDKDSIWVYRGYDINDTEFAAYSGLRSLVMNWGLRPCWVDSAVDDGVRFVRKFPELRLLTLLVDFNEHGWPEPSTLKGLRRLKRTEVKRIWSLVRAAFRRAEEEDPGWTTPRLHIVHRTENWCRREAR</sequence>
<organism evidence="2 3">
    <name type="scientific">Diaporthe vaccinii</name>
    <dbReference type="NCBI Taxonomy" id="105482"/>
    <lineage>
        <taxon>Eukaryota</taxon>
        <taxon>Fungi</taxon>
        <taxon>Dikarya</taxon>
        <taxon>Ascomycota</taxon>
        <taxon>Pezizomycotina</taxon>
        <taxon>Sordariomycetes</taxon>
        <taxon>Sordariomycetidae</taxon>
        <taxon>Diaporthales</taxon>
        <taxon>Diaporthaceae</taxon>
        <taxon>Diaporthe</taxon>
        <taxon>Diaporthe eres species complex</taxon>
    </lineage>
</organism>
<proteinExistence type="predicted"/>
<dbReference type="PANTHER" id="PTHR35910:SF6">
    <property type="entry name" value="2EXR DOMAIN-CONTAINING PROTEIN"/>
    <property type="match status" value="1"/>
</dbReference>
<dbReference type="Pfam" id="PF20150">
    <property type="entry name" value="2EXR"/>
    <property type="match status" value="1"/>
</dbReference>
<keyword evidence="3" id="KW-1185">Reference proteome</keyword>
<dbReference type="EMBL" id="JBAWTH010000001">
    <property type="protein sequence ID" value="KAL2293388.1"/>
    <property type="molecule type" value="Genomic_DNA"/>
</dbReference>
<accession>A0ABR4FFB5</accession>
<dbReference type="Proteomes" id="UP001600888">
    <property type="component" value="Unassembled WGS sequence"/>
</dbReference>
<dbReference type="EMBL" id="JBAWTH010000001">
    <property type="protein sequence ID" value="KAL2293387.1"/>
    <property type="molecule type" value="Genomic_DNA"/>
</dbReference>
<name>A0ABR4FFB5_9PEZI</name>
<protein>
    <recommendedName>
        <fullName evidence="1">2EXR domain-containing protein</fullName>
    </recommendedName>
</protein>
<reference evidence="2 3" key="1">
    <citation type="submission" date="2024-03" db="EMBL/GenBank/DDBJ databases">
        <title>A high-quality draft genome sequence of Diaporthe vaccinii, a causative agent of upright dieback and viscid rot disease in cranberry plants.</title>
        <authorList>
            <person name="Sarrasin M."/>
            <person name="Lang B.F."/>
            <person name="Burger G."/>
        </authorList>
    </citation>
    <scope>NUCLEOTIDE SEQUENCE [LARGE SCALE GENOMIC DNA]</scope>
    <source>
        <strain evidence="2 3">IS7</strain>
    </source>
</reference>
<evidence type="ECO:0000313" key="3">
    <source>
        <dbReference type="Proteomes" id="UP001600888"/>
    </source>
</evidence>
<dbReference type="PANTHER" id="PTHR35910">
    <property type="entry name" value="2EXR DOMAIN-CONTAINING PROTEIN"/>
    <property type="match status" value="1"/>
</dbReference>
<evidence type="ECO:0000259" key="1">
    <source>
        <dbReference type="Pfam" id="PF20150"/>
    </source>
</evidence>
<evidence type="ECO:0000313" key="2">
    <source>
        <dbReference type="EMBL" id="KAL2293387.1"/>
    </source>
</evidence>
<dbReference type="InterPro" id="IPR045518">
    <property type="entry name" value="2EXR"/>
</dbReference>
<gene>
    <name evidence="2" type="ORF">FJTKL_05306</name>
</gene>
<feature type="domain" description="2EXR" evidence="1">
    <location>
        <begin position="65"/>
        <end position="159"/>
    </location>
</feature>